<dbReference type="PANTHER" id="PTHR41252">
    <property type="entry name" value="BLR2505 PROTEIN"/>
    <property type="match status" value="1"/>
</dbReference>
<dbReference type="AlphaFoldDB" id="A0A938Y5Y7"/>
<dbReference type="PANTHER" id="PTHR41252:SF1">
    <property type="entry name" value="BLR2505 PROTEIN"/>
    <property type="match status" value="1"/>
</dbReference>
<name>A0A938Y5Y7_9ACTN</name>
<protein>
    <submittedName>
        <fullName evidence="2">Nuclear transport factor 2 family protein</fullName>
    </submittedName>
</protein>
<organism evidence="2 3">
    <name type="scientific">Nakamurella leprariae</name>
    <dbReference type="NCBI Taxonomy" id="2803911"/>
    <lineage>
        <taxon>Bacteria</taxon>
        <taxon>Bacillati</taxon>
        <taxon>Actinomycetota</taxon>
        <taxon>Actinomycetes</taxon>
        <taxon>Nakamurellales</taxon>
        <taxon>Nakamurellaceae</taxon>
        <taxon>Nakamurella</taxon>
    </lineage>
</organism>
<proteinExistence type="predicted"/>
<evidence type="ECO:0000313" key="2">
    <source>
        <dbReference type="EMBL" id="MBM9466380.1"/>
    </source>
</evidence>
<accession>A0A938Y5Y7</accession>
<sequence length="135" mass="15114">MGAAENKEIVRRALDGSGGPNALVEALAPDVRWTIFGRTKFSGTWHSPQELREKLWGPLFELIETPGSMTIDLLLADGDHVVCQFHTEGRFAQGHQPYDQFYCAVFRMENGKIVESDEYMDTQLIDHAFGAVARS</sequence>
<dbReference type="InterPro" id="IPR032710">
    <property type="entry name" value="NTF2-like_dom_sf"/>
</dbReference>
<dbReference type="InterPro" id="IPR037401">
    <property type="entry name" value="SnoaL-like"/>
</dbReference>
<dbReference type="Pfam" id="PF12680">
    <property type="entry name" value="SnoaL_2"/>
    <property type="match status" value="1"/>
</dbReference>
<dbReference type="SUPFAM" id="SSF54427">
    <property type="entry name" value="NTF2-like"/>
    <property type="match status" value="1"/>
</dbReference>
<keyword evidence="3" id="KW-1185">Reference proteome</keyword>
<gene>
    <name evidence="2" type="ORF">JL106_03690</name>
</gene>
<comment type="caution">
    <text evidence="2">The sequence shown here is derived from an EMBL/GenBank/DDBJ whole genome shotgun (WGS) entry which is preliminary data.</text>
</comment>
<feature type="domain" description="SnoaL-like" evidence="1">
    <location>
        <begin position="17"/>
        <end position="115"/>
    </location>
</feature>
<reference evidence="2" key="1">
    <citation type="submission" date="2021-01" db="EMBL/GenBank/DDBJ databases">
        <title>YIM 132084 draft genome.</title>
        <authorList>
            <person name="An D."/>
        </authorList>
    </citation>
    <scope>NUCLEOTIDE SEQUENCE</scope>
    <source>
        <strain evidence="2">YIM 132084</strain>
    </source>
</reference>
<dbReference type="EMBL" id="JAERWK010000005">
    <property type="protein sequence ID" value="MBM9466380.1"/>
    <property type="molecule type" value="Genomic_DNA"/>
</dbReference>
<evidence type="ECO:0000313" key="3">
    <source>
        <dbReference type="Proteomes" id="UP000663792"/>
    </source>
</evidence>
<dbReference type="RefSeq" id="WP_205259324.1">
    <property type="nucleotide sequence ID" value="NZ_JAERWK010000005.1"/>
</dbReference>
<dbReference type="Gene3D" id="3.10.450.50">
    <property type="match status" value="1"/>
</dbReference>
<dbReference type="Proteomes" id="UP000663792">
    <property type="component" value="Unassembled WGS sequence"/>
</dbReference>
<evidence type="ECO:0000259" key="1">
    <source>
        <dbReference type="Pfam" id="PF12680"/>
    </source>
</evidence>